<dbReference type="InterPro" id="IPR001320">
    <property type="entry name" value="Iontro_rcpt_C"/>
</dbReference>
<feature type="domain" description="Solute-binding protein family 3/N-terminal" evidence="6">
    <location>
        <begin position="55"/>
        <end position="277"/>
    </location>
</feature>
<name>A0A941AT96_9BACI</name>
<dbReference type="EMBL" id="JAGKSQ010000003">
    <property type="protein sequence ID" value="MBP3951209.1"/>
    <property type="molecule type" value="Genomic_DNA"/>
</dbReference>
<dbReference type="SUPFAM" id="SSF53850">
    <property type="entry name" value="Periplasmic binding protein-like II"/>
    <property type="match status" value="1"/>
</dbReference>
<accession>A0A941AT96</accession>
<dbReference type="Pfam" id="PF00497">
    <property type="entry name" value="SBP_bac_3"/>
    <property type="match status" value="1"/>
</dbReference>
<comment type="caution">
    <text evidence="8">The sequence shown here is derived from an EMBL/GenBank/DDBJ whole genome shotgun (WGS) entry which is preliminary data.</text>
</comment>
<feature type="signal peptide" evidence="5">
    <location>
        <begin position="1"/>
        <end position="20"/>
    </location>
</feature>
<evidence type="ECO:0000259" key="7">
    <source>
        <dbReference type="SMART" id="SM00079"/>
    </source>
</evidence>
<evidence type="ECO:0000256" key="5">
    <source>
        <dbReference type="SAM" id="SignalP"/>
    </source>
</evidence>
<feature type="chain" id="PRO_5038810464" evidence="5">
    <location>
        <begin position="21"/>
        <end position="279"/>
    </location>
</feature>
<reference evidence="8" key="1">
    <citation type="submission" date="2021-03" db="EMBL/GenBank/DDBJ databases">
        <title>Bacillus suaedae sp. nov., isolated from Suaeda aralocaspica.</title>
        <authorList>
            <person name="Lei R.F.R."/>
        </authorList>
    </citation>
    <scope>NUCLEOTIDE SEQUENCE</scope>
    <source>
        <strain evidence="8">YZJH907-2</strain>
    </source>
</reference>
<dbReference type="Proteomes" id="UP000678228">
    <property type="component" value="Unassembled WGS sequence"/>
</dbReference>
<evidence type="ECO:0000313" key="9">
    <source>
        <dbReference type="Proteomes" id="UP000678228"/>
    </source>
</evidence>
<sequence length="279" mass="30581">MKKKWWMLSLSAALSIGLLAGCGTAEEEETTGGGDTPTDTTDTEDTAEAPAEKVTLVMGTSADYPPYESVDLETEEIIGFDIDIAKHITSELGYDLQIENIDFEGLIPAIQADRVDFVLSGMTPTEERKENVDFSDIYFTAVNLIVTTEDAGIASMEDLEGKKVGVQLGSIQEGEADKLSEELGFEVVKLNRIPEIVQELMTGRIDAIIMEDTVAAGYIEAQDLSSFELPVEDDTELGSAIAFPKGSELQEPFNEKLNEMIDSGLMDELIIKWFDDQEE</sequence>
<dbReference type="AlphaFoldDB" id="A0A941AT96"/>
<dbReference type="PANTHER" id="PTHR35936">
    <property type="entry name" value="MEMBRANE-BOUND LYTIC MUREIN TRANSGLYCOSYLASE F"/>
    <property type="match status" value="1"/>
</dbReference>
<evidence type="ECO:0000259" key="6">
    <source>
        <dbReference type="SMART" id="SM00062"/>
    </source>
</evidence>
<evidence type="ECO:0000256" key="1">
    <source>
        <dbReference type="ARBA" id="ARBA00022729"/>
    </source>
</evidence>
<evidence type="ECO:0000256" key="4">
    <source>
        <dbReference type="SAM" id="MobiDB-lite"/>
    </source>
</evidence>
<evidence type="ECO:0000256" key="2">
    <source>
        <dbReference type="ARBA" id="ARBA00023139"/>
    </source>
</evidence>
<keyword evidence="2" id="KW-0564">Palmitate</keyword>
<evidence type="ECO:0000256" key="3">
    <source>
        <dbReference type="ARBA" id="ARBA00023288"/>
    </source>
</evidence>
<dbReference type="InterPro" id="IPR001638">
    <property type="entry name" value="Solute-binding_3/MltF_N"/>
</dbReference>
<organism evidence="8 9">
    <name type="scientific">Halalkalibacter suaedae</name>
    <dbReference type="NCBI Taxonomy" id="2822140"/>
    <lineage>
        <taxon>Bacteria</taxon>
        <taxon>Bacillati</taxon>
        <taxon>Bacillota</taxon>
        <taxon>Bacilli</taxon>
        <taxon>Bacillales</taxon>
        <taxon>Bacillaceae</taxon>
        <taxon>Halalkalibacter</taxon>
    </lineage>
</organism>
<keyword evidence="3" id="KW-0449">Lipoprotein</keyword>
<dbReference type="SMART" id="SM00062">
    <property type="entry name" value="PBPb"/>
    <property type="match status" value="1"/>
</dbReference>
<dbReference type="SMART" id="SM00079">
    <property type="entry name" value="PBPe"/>
    <property type="match status" value="1"/>
</dbReference>
<feature type="region of interest" description="Disordered" evidence="4">
    <location>
        <begin position="24"/>
        <end position="49"/>
    </location>
</feature>
<keyword evidence="1 5" id="KW-0732">Signal</keyword>
<evidence type="ECO:0000313" key="8">
    <source>
        <dbReference type="EMBL" id="MBP3951209.1"/>
    </source>
</evidence>
<dbReference type="GO" id="GO:0015276">
    <property type="term" value="F:ligand-gated monoatomic ion channel activity"/>
    <property type="evidence" value="ECO:0007669"/>
    <property type="project" value="InterPro"/>
</dbReference>
<dbReference type="PROSITE" id="PS51257">
    <property type="entry name" value="PROKAR_LIPOPROTEIN"/>
    <property type="match status" value="1"/>
</dbReference>
<dbReference type="PANTHER" id="PTHR35936:SF17">
    <property type="entry name" value="ARGININE-BINDING EXTRACELLULAR PROTEIN ARTP"/>
    <property type="match status" value="1"/>
</dbReference>
<keyword evidence="9" id="KW-1185">Reference proteome</keyword>
<dbReference type="GO" id="GO:0016020">
    <property type="term" value="C:membrane"/>
    <property type="evidence" value="ECO:0007669"/>
    <property type="project" value="InterPro"/>
</dbReference>
<feature type="domain" description="Ionotropic glutamate receptor C-terminal" evidence="7">
    <location>
        <begin position="55"/>
        <end position="276"/>
    </location>
</feature>
<dbReference type="Gene3D" id="3.40.190.10">
    <property type="entry name" value="Periplasmic binding protein-like II"/>
    <property type="match status" value="2"/>
</dbReference>
<gene>
    <name evidence="8" type="ORF">J7W16_08675</name>
</gene>
<protein>
    <submittedName>
        <fullName evidence="8">Transporter substrate-binding domain-containing protein</fullName>
    </submittedName>
</protein>
<proteinExistence type="predicted"/>
<dbReference type="RefSeq" id="WP_210596903.1">
    <property type="nucleotide sequence ID" value="NZ_JAGKSQ010000003.1"/>
</dbReference>